<feature type="region of interest" description="Disordered" evidence="1">
    <location>
        <begin position="15"/>
        <end position="41"/>
    </location>
</feature>
<accession>A0ABS7FQU8</accession>
<comment type="caution">
    <text evidence="2">The sequence shown here is derived from an EMBL/GenBank/DDBJ whole genome shotgun (WGS) entry which is preliminary data.</text>
</comment>
<gene>
    <name evidence="2" type="ORF">K1Y72_10400</name>
</gene>
<reference evidence="2 3" key="1">
    <citation type="submission" date="2021-07" db="EMBL/GenBank/DDBJ databases">
        <title>Actinomadura sp. PM05-2 isolated from lichen.</title>
        <authorList>
            <person name="Somphong A."/>
            <person name="Phongsopitanun W."/>
            <person name="Tanasupawat S."/>
            <person name="Peongsungnone V."/>
        </authorList>
    </citation>
    <scope>NUCLEOTIDE SEQUENCE [LARGE SCALE GENOMIC DNA]</scope>
    <source>
        <strain evidence="2 3">PM05-2</strain>
    </source>
</reference>
<sequence>MCLVLTGGCSGDGGKDAWAGRGRPVAVPSEPAPTRTPEGVANGVSGIRVALQGRVLATAGVVRPVRSQCSTPAPLPAFTCQVTLLGQTVTYQVTSEPQSGTIHRWTARPDALIVTRTGVERALWDAYAPRATAIRCDPVLPEQQRVAPLARLKQRCYVKPTAADPGLGAAGRNRARTVAVQITVHDGRVSFTEHRQ</sequence>
<evidence type="ECO:0000313" key="3">
    <source>
        <dbReference type="Proteomes" id="UP000774570"/>
    </source>
</evidence>
<protein>
    <recommendedName>
        <fullName evidence="4">DUF4333 domain-containing protein</fullName>
    </recommendedName>
</protein>
<evidence type="ECO:0000256" key="1">
    <source>
        <dbReference type="SAM" id="MobiDB-lite"/>
    </source>
</evidence>
<dbReference type="RefSeq" id="WP_220165534.1">
    <property type="nucleotide sequence ID" value="NZ_JAIBOA010000005.1"/>
</dbReference>
<evidence type="ECO:0008006" key="4">
    <source>
        <dbReference type="Google" id="ProtNLM"/>
    </source>
</evidence>
<dbReference type="Proteomes" id="UP000774570">
    <property type="component" value="Unassembled WGS sequence"/>
</dbReference>
<keyword evidence="3" id="KW-1185">Reference proteome</keyword>
<dbReference type="EMBL" id="JAIBOA010000005">
    <property type="protein sequence ID" value="MBW8482779.1"/>
    <property type="molecule type" value="Genomic_DNA"/>
</dbReference>
<organism evidence="2 3">
    <name type="scientific">Actinomadura parmotrematis</name>
    <dbReference type="NCBI Taxonomy" id="2864039"/>
    <lineage>
        <taxon>Bacteria</taxon>
        <taxon>Bacillati</taxon>
        <taxon>Actinomycetota</taxon>
        <taxon>Actinomycetes</taxon>
        <taxon>Streptosporangiales</taxon>
        <taxon>Thermomonosporaceae</taxon>
        <taxon>Actinomadura</taxon>
    </lineage>
</organism>
<evidence type="ECO:0000313" key="2">
    <source>
        <dbReference type="EMBL" id="MBW8482779.1"/>
    </source>
</evidence>
<proteinExistence type="predicted"/>
<name>A0ABS7FQU8_9ACTN</name>